<proteinExistence type="predicted"/>
<organism evidence="1 2">
    <name type="scientific">Bacillus swezeyi</name>
    <dbReference type="NCBI Taxonomy" id="1925020"/>
    <lineage>
        <taxon>Bacteria</taxon>
        <taxon>Bacillati</taxon>
        <taxon>Bacillota</taxon>
        <taxon>Bacilli</taxon>
        <taxon>Bacillales</taxon>
        <taxon>Bacillaceae</taxon>
        <taxon>Bacillus</taxon>
    </lineage>
</organism>
<evidence type="ECO:0000313" key="2">
    <source>
        <dbReference type="Proteomes" id="UP000187367"/>
    </source>
</evidence>
<gene>
    <name evidence="1" type="ORF">BW143_02675</name>
</gene>
<sequence length="147" mass="16903">MIFYFIITIGIAWLLQSIFGFWQIRHFNQTFAEYRKLGRVAVGRRTGLFRAGTVVLFVIDKRNKILRASKMQGVTVFSRIRPLKGFEGKYLLKIGPDDIAPHDRLTRLAIEDALRTFDIITKGGDIPPKKSLLQKIMSVHTKKRGEI</sequence>
<dbReference type="EMBL" id="MTJL01000005">
    <property type="protein sequence ID" value="OMI08973.1"/>
    <property type="molecule type" value="Genomic_DNA"/>
</dbReference>
<keyword evidence="2" id="KW-1185">Reference proteome</keyword>
<comment type="caution">
    <text evidence="1">The sequence shown here is derived from an EMBL/GenBank/DDBJ whole genome shotgun (WGS) entry which is preliminary data.</text>
</comment>
<accession>A0A1R1S0W6</accession>
<name>A0A1R1QWC6_9BACI</name>
<dbReference type="Pfam" id="PF06923">
    <property type="entry name" value="GutM"/>
    <property type="match status" value="1"/>
</dbReference>
<dbReference type="OrthoDB" id="9096700at2"/>
<protein>
    <submittedName>
        <fullName evidence="1">Transcriptional regulator</fullName>
    </submittedName>
</protein>
<dbReference type="InterPro" id="IPR009693">
    <property type="entry name" value="Glucitol_operon_activator"/>
</dbReference>
<reference evidence="1 2" key="1">
    <citation type="submission" date="2017-01" db="EMBL/GenBank/DDBJ databases">
        <title>Bacillus phylogenomics.</title>
        <authorList>
            <person name="Dunlap C."/>
        </authorList>
    </citation>
    <scope>NUCLEOTIDE SEQUENCE [LARGE SCALE GENOMIC DNA]</scope>
    <source>
        <strain evidence="1 2">NRRL B-41282</strain>
    </source>
</reference>
<accession>A0A1R1QWC6</accession>
<dbReference type="PIRSF" id="PIRSF011474">
    <property type="entry name" value="Glucitol_operon_activator"/>
    <property type="match status" value="1"/>
</dbReference>
<dbReference type="AlphaFoldDB" id="A0A1R1QWC6"/>
<evidence type="ECO:0000313" key="1">
    <source>
        <dbReference type="EMBL" id="OMI08973.1"/>
    </source>
</evidence>
<dbReference type="Proteomes" id="UP000187367">
    <property type="component" value="Unassembled WGS sequence"/>
</dbReference>
<dbReference type="RefSeq" id="WP_076759153.1">
    <property type="nucleotide sequence ID" value="NZ_JARMMH010000011.1"/>
</dbReference>